<dbReference type="GO" id="GO:0009307">
    <property type="term" value="P:DNA restriction-modification system"/>
    <property type="evidence" value="ECO:0007669"/>
    <property type="project" value="UniProtKB-KW"/>
</dbReference>
<dbReference type="PANTHER" id="PTHR42933:SF3">
    <property type="entry name" value="TYPE I RESTRICTION ENZYME MJAVIII METHYLASE SUBUNIT"/>
    <property type="match status" value="1"/>
</dbReference>
<evidence type="ECO:0000256" key="2">
    <source>
        <dbReference type="ARBA" id="ARBA00011900"/>
    </source>
</evidence>
<dbReference type="Pfam" id="PF12161">
    <property type="entry name" value="HsdM_N"/>
    <property type="match status" value="1"/>
</dbReference>
<name>A0AAW4N4U4_9BACT</name>
<dbReference type="GO" id="GO:0008170">
    <property type="term" value="F:N-methyltransferase activity"/>
    <property type="evidence" value="ECO:0007669"/>
    <property type="project" value="InterPro"/>
</dbReference>
<evidence type="ECO:0000256" key="1">
    <source>
        <dbReference type="ARBA" id="ARBA00006594"/>
    </source>
</evidence>
<protein>
    <recommendedName>
        <fullName evidence="2">site-specific DNA-methyltransferase (adenine-specific)</fullName>
        <ecNumber evidence="2">2.1.1.72</ecNumber>
    </recommendedName>
</protein>
<accession>A0AAW4N4U4</accession>
<keyword evidence="6" id="KW-0680">Restriction system</keyword>
<dbReference type="Pfam" id="PF02384">
    <property type="entry name" value="N6_Mtase"/>
    <property type="match status" value="1"/>
</dbReference>
<dbReference type="PROSITE" id="PS00092">
    <property type="entry name" value="N6_MTASE"/>
    <property type="match status" value="1"/>
</dbReference>
<evidence type="ECO:0000313" key="10">
    <source>
        <dbReference type="EMBL" id="MBV3407284.1"/>
    </source>
</evidence>
<dbReference type="Proteomes" id="UP001196316">
    <property type="component" value="Unassembled WGS sequence"/>
</dbReference>
<dbReference type="GO" id="GO:0003677">
    <property type="term" value="F:DNA binding"/>
    <property type="evidence" value="ECO:0007669"/>
    <property type="project" value="InterPro"/>
</dbReference>
<keyword evidence="4" id="KW-0808">Transferase</keyword>
<gene>
    <name evidence="10" type="ORF">KSW80_02485</name>
</gene>
<organism evidence="10 11">
    <name type="scientific">Segatella copri</name>
    <dbReference type="NCBI Taxonomy" id="165179"/>
    <lineage>
        <taxon>Bacteria</taxon>
        <taxon>Pseudomonadati</taxon>
        <taxon>Bacteroidota</taxon>
        <taxon>Bacteroidia</taxon>
        <taxon>Bacteroidales</taxon>
        <taxon>Prevotellaceae</taxon>
        <taxon>Segatella</taxon>
    </lineage>
</organism>
<dbReference type="AlphaFoldDB" id="A0AAW4N4U4"/>
<evidence type="ECO:0000256" key="4">
    <source>
        <dbReference type="ARBA" id="ARBA00022679"/>
    </source>
</evidence>
<dbReference type="PANTHER" id="PTHR42933">
    <property type="entry name" value="SLR6095 PROTEIN"/>
    <property type="match status" value="1"/>
</dbReference>
<evidence type="ECO:0000256" key="6">
    <source>
        <dbReference type="ARBA" id="ARBA00022747"/>
    </source>
</evidence>
<evidence type="ECO:0000259" key="8">
    <source>
        <dbReference type="Pfam" id="PF02384"/>
    </source>
</evidence>
<evidence type="ECO:0000259" key="9">
    <source>
        <dbReference type="Pfam" id="PF12161"/>
    </source>
</evidence>
<evidence type="ECO:0000256" key="3">
    <source>
        <dbReference type="ARBA" id="ARBA00022603"/>
    </source>
</evidence>
<proteinExistence type="inferred from homology"/>
<dbReference type="CDD" id="cd02440">
    <property type="entry name" value="AdoMet_MTases"/>
    <property type="match status" value="1"/>
</dbReference>
<dbReference type="InterPro" id="IPR002052">
    <property type="entry name" value="DNA_methylase_N6_adenine_CS"/>
</dbReference>
<evidence type="ECO:0000256" key="5">
    <source>
        <dbReference type="ARBA" id="ARBA00022691"/>
    </source>
</evidence>
<feature type="domain" description="N6 adenine-specific DNA methyltransferase N-terminal" evidence="9">
    <location>
        <begin position="6"/>
        <end position="149"/>
    </location>
</feature>
<evidence type="ECO:0000256" key="7">
    <source>
        <dbReference type="ARBA" id="ARBA00047942"/>
    </source>
</evidence>
<feature type="domain" description="DNA methylase adenine-specific" evidence="8">
    <location>
        <begin position="163"/>
        <end position="477"/>
    </location>
</feature>
<comment type="similarity">
    <text evidence="1">Belongs to the N(4)/N(6)-methyltransferase family.</text>
</comment>
<dbReference type="EMBL" id="JAHOEP010000005">
    <property type="protein sequence ID" value="MBV3407284.1"/>
    <property type="molecule type" value="Genomic_DNA"/>
</dbReference>
<dbReference type="EC" id="2.1.1.72" evidence="2"/>
<dbReference type="InterPro" id="IPR022749">
    <property type="entry name" value="D12N6_MeTrfase_N"/>
</dbReference>
<dbReference type="InterPro" id="IPR003356">
    <property type="entry name" value="DNA_methylase_A-5"/>
</dbReference>
<dbReference type="RefSeq" id="WP_217326104.1">
    <property type="nucleotide sequence ID" value="NZ_JAHOEK010000005.1"/>
</dbReference>
<dbReference type="GO" id="GO:0032259">
    <property type="term" value="P:methylation"/>
    <property type="evidence" value="ECO:0007669"/>
    <property type="project" value="UniProtKB-KW"/>
</dbReference>
<keyword evidence="3" id="KW-0489">Methyltransferase</keyword>
<evidence type="ECO:0000313" key="11">
    <source>
        <dbReference type="Proteomes" id="UP001196316"/>
    </source>
</evidence>
<dbReference type="GO" id="GO:0009007">
    <property type="term" value="F:site-specific DNA-methyltransferase (adenine-specific) activity"/>
    <property type="evidence" value="ECO:0007669"/>
    <property type="project" value="UniProtKB-EC"/>
</dbReference>
<sequence length="682" mass="78223">MTEQELANVIWDIKEVIRNSYDDSEVEDVILPFTLLRRLDCVLDDKYEAILDELNKCEENLKKYKLQSLMKKNGITFFNMSGLSLKKLLNAPDHIGDSFKTYIEGFTDNVKDILANFVHEDGDSEVVDLSKIYARLDRGNKLFAVIQQFVEKADLHPSKVSNAMMGTIFEIVIRRSKESTNTKAGQYYTPREVVKLLVSLTMCGKEQELFVPGKAFTIYDPCCGTGGMLTVGREHLQEMAQNKNLKVYLYGQELSEKTYAICKADLLMKGDDQNLDQQLFQGDTLADDKLYGKKFNFMLANPPFGVDWGKDANVKKAVLKDNCPGGRFEAGLPSTSDGSLLFLQHMIAKMDDQAGSRIGIVLNGSPLFNGDAGNGWSNIRKMLLDRNLLDAIVALPKNLFYGTDITTYLWILDNKRPAEKYHKALFIDAAHTKEFTNLLQKNLGKKRYEVSDEGAKEIFDIYKDYKSYSRDIEYEKTGEQEHLEIAKLLDYDDFLYTNVAVRRPLRLWFENISVKYDALCESEDFKAEDKKNIILRDIVQLEGSNEKRDDHDFFVWLKAQKVKTTKAQQKLIRDAFGEINEDAPIAYVDPFKNSGEWVVDTNLNDTEKIPMKQDIEEYFETEVLPFAPDAWMDRSKDKVGCEFPFTRLFYKYRPLRSSEDILAELAALDMDLNTELSHLKED</sequence>
<comment type="caution">
    <text evidence="10">The sequence shown here is derived from an EMBL/GenBank/DDBJ whole genome shotgun (WGS) entry which is preliminary data.</text>
</comment>
<keyword evidence="5" id="KW-0949">S-adenosyl-L-methionine</keyword>
<dbReference type="InterPro" id="IPR051537">
    <property type="entry name" value="DNA_Adenine_Mtase"/>
</dbReference>
<reference evidence="10" key="1">
    <citation type="submission" date="2021-06" db="EMBL/GenBank/DDBJ databases">
        <title>Collection of gut derived symbiotic bacterial strains cultured from healthy donors.</title>
        <authorList>
            <person name="Lin H."/>
            <person name="Littmann E."/>
            <person name="Pamer E.G."/>
        </authorList>
    </citation>
    <scope>NUCLEOTIDE SEQUENCE</scope>
    <source>
        <strain evidence="10">MSK.21.60</strain>
    </source>
</reference>
<comment type="catalytic activity">
    <reaction evidence="7">
        <text>a 2'-deoxyadenosine in DNA + S-adenosyl-L-methionine = an N(6)-methyl-2'-deoxyadenosine in DNA + S-adenosyl-L-homocysteine + H(+)</text>
        <dbReference type="Rhea" id="RHEA:15197"/>
        <dbReference type="Rhea" id="RHEA-COMP:12418"/>
        <dbReference type="Rhea" id="RHEA-COMP:12419"/>
        <dbReference type="ChEBI" id="CHEBI:15378"/>
        <dbReference type="ChEBI" id="CHEBI:57856"/>
        <dbReference type="ChEBI" id="CHEBI:59789"/>
        <dbReference type="ChEBI" id="CHEBI:90615"/>
        <dbReference type="ChEBI" id="CHEBI:90616"/>
        <dbReference type="EC" id="2.1.1.72"/>
    </reaction>
</comment>